<dbReference type="AlphaFoldDB" id="A0AAD4DIZ1"/>
<dbReference type="Gene3D" id="3.50.50.60">
    <property type="entry name" value="FAD/NAD(P)-binding domain"/>
    <property type="match status" value="1"/>
</dbReference>
<accession>A0AAD4DIZ1</accession>
<comment type="caution">
    <text evidence="7">The sequence shown here is derived from an EMBL/GenBank/DDBJ whole genome shotgun (WGS) entry which is preliminary data.</text>
</comment>
<dbReference type="GO" id="GO:0004497">
    <property type="term" value="F:monooxygenase activity"/>
    <property type="evidence" value="ECO:0007669"/>
    <property type="project" value="InterPro"/>
</dbReference>
<dbReference type="PANTHER" id="PTHR47356:SF2">
    <property type="entry name" value="FAD-BINDING DOMAIN-CONTAINING PROTEIN-RELATED"/>
    <property type="match status" value="1"/>
</dbReference>
<keyword evidence="8" id="KW-1185">Reference proteome</keyword>
<dbReference type="InterPro" id="IPR050562">
    <property type="entry name" value="FAD_mOase_fung"/>
</dbReference>
<dbReference type="Proteomes" id="UP001194580">
    <property type="component" value="Unassembled WGS sequence"/>
</dbReference>
<dbReference type="PRINTS" id="PR00420">
    <property type="entry name" value="RNGMNOXGNASE"/>
</dbReference>
<keyword evidence="3" id="KW-0274">FAD</keyword>
<keyword evidence="2" id="KW-0285">Flavoprotein</keyword>
<evidence type="ECO:0000256" key="5">
    <source>
        <dbReference type="SAM" id="MobiDB-lite"/>
    </source>
</evidence>
<dbReference type="EMBL" id="JAAAIL010000127">
    <property type="protein sequence ID" value="KAG0279397.1"/>
    <property type="molecule type" value="Genomic_DNA"/>
</dbReference>
<dbReference type="GO" id="GO:0071949">
    <property type="term" value="F:FAD binding"/>
    <property type="evidence" value="ECO:0007669"/>
    <property type="project" value="InterPro"/>
</dbReference>
<dbReference type="Pfam" id="PF01494">
    <property type="entry name" value="FAD_binding_3"/>
    <property type="match status" value="1"/>
</dbReference>
<dbReference type="InterPro" id="IPR002938">
    <property type="entry name" value="FAD-bd"/>
</dbReference>
<feature type="compositionally biased region" description="Low complexity" evidence="5">
    <location>
        <begin position="662"/>
        <end position="680"/>
    </location>
</feature>
<feature type="region of interest" description="Disordered" evidence="5">
    <location>
        <begin position="439"/>
        <end position="469"/>
    </location>
</feature>
<evidence type="ECO:0000256" key="1">
    <source>
        <dbReference type="ARBA" id="ARBA00007992"/>
    </source>
</evidence>
<dbReference type="SUPFAM" id="SSF51905">
    <property type="entry name" value="FAD/NAD(P)-binding domain"/>
    <property type="match status" value="1"/>
</dbReference>
<evidence type="ECO:0000256" key="4">
    <source>
        <dbReference type="ARBA" id="ARBA00023002"/>
    </source>
</evidence>
<feature type="region of interest" description="Disordered" evidence="5">
    <location>
        <begin position="662"/>
        <end position="688"/>
    </location>
</feature>
<sequence>MASSQLKVLIAGAGLGGLTLALLLEQAGIQYTILEKHEGDLIPLGSSISLNQSIQPLFEQLGMLKELELISKPIGTMTFLKENMNKIGSMDLSSDAVRYGYHNRIMDRPSLYKLLLSRIPQERIITGKRVSDIEQSDQGVLVRCSDTSFYEADILVGADGAYSCVRRCLYRDLRANNLLPKSDMAPLAFDHHCLVGVTDPIDPIYFPDLSRSTCDMMVVIGKDKPYSWWLIPLKKNRLAWRVTYNLPTTQIRQEHHIRSSDWGPLQVEEMANACRDFVCPYGGTLAEVIDKTPKDRISKVLLEEKFFETWYHNRTVLMGDACHKVVPHAGYGAAQAMLDAISLANILYEIPSTSPADIEAAFKAYYQDRSTQGKAAVQGSRHMGRLSGGHKWTETVIRNKFVHHPFAVLYQADLAFPGYDHDAPSFHWKYDSVIESLIRNNPPSSRRSKAANAIEEKSSSEQASTCAPQIGHRLLTRAQRKDIKKVHVPQGIVMQYEGELVNFLDQLTLSDDEGEYESDEGVEATETAEDITTKRQGHEGNAASEAELANWVVVEKPVAVEITHTETPTKEVLVEKKAEVAAVAVAATAAVAAAEDEDEDEDEERPQVYLRWDIQDQFLRFVAHALCAFYGLVSFSKTAKDGKRWLYICHPKHLDSIGELASSSTLPITPTPTPTVTAAAERPQQGPRRQKTLEHVQEMAVHELELLWNRIEPTKLVSKNCPRPDMTFFEYLYPLATRPVF</sequence>
<evidence type="ECO:0000259" key="6">
    <source>
        <dbReference type="Pfam" id="PF01494"/>
    </source>
</evidence>
<feature type="domain" description="FAD-binding" evidence="6">
    <location>
        <begin position="6"/>
        <end position="379"/>
    </location>
</feature>
<evidence type="ECO:0000313" key="8">
    <source>
        <dbReference type="Proteomes" id="UP001194580"/>
    </source>
</evidence>
<comment type="similarity">
    <text evidence="1">Belongs to the paxM FAD-dependent monooxygenase family.</text>
</comment>
<proteinExistence type="inferred from homology"/>
<gene>
    <name evidence="7" type="ORF">BGZ95_001327</name>
</gene>
<reference evidence="7" key="1">
    <citation type="journal article" date="2020" name="Fungal Divers.">
        <title>Resolving the Mortierellaceae phylogeny through synthesis of multi-gene phylogenetics and phylogenomics.</title>
        <authorList>
            <person name="Vandepol N."/>
            <person name="Liber J."/>
            <person name="Desiro A."/>
            <person name="Na H."/>
            <person name="Kennedy M."/>
            <person name="Barry K."/>
            <person name="Grigoriev I.V."/>
            <person name="Miller A.N."/>
            <person name="O'Donnell K."/>
            <person name="Stajich J.E."/>
            <person name="Bonito G."/>
        </authorList>
    </citation>
    <scope>NUCLEOTIDE SEQUENCE</scope>
    <source>
        <strain evidence="7">NRRL 28262</strain>
    </source>
</reference>
<evidence type="ECO:0000256" key="3">
    <source>
        <dbReference type="ARBA" id="ARBA00022827"/>
    </source>
</evidence>
<protein>
    <recommendedName>
        <fullName evidence="6">FAD-binding domain-containing protein</fullName>
    </recommendedName>
</protein>
<dbReference type="PANTHER" id="PTHR47356">
    <property type="entry name" value="FAD-DEPENDENT MONOOXYGENASE ASQG-RELATED"/>
    <property type="match status" value="1"/>
</dbReference>
<dbReference type="InterPro" id="IPR036188">
    <property type="entry name" value="FAD/NAD-bd_sf"/>
</dbReference>
<organism evidence="7 8">
    <name type="scientific">Linnemannia exigua</name>
    <dbReference type="NCBI Taxonomy" id="604196"/>
    <lineage>
        <taxon>Eukaryota</taxon>
        <taxon>Fungi</taxon>
        <taxon>Fungi incertae sedis</taxon>
        <taxon>Mucoromycota</taxon>
        <taxon>Mortierellomycotina</taxon>
        <taxon>Mortierellomycetes</taxon>
        <taxon>Mortierellales</taxon>
        <taxon>Mortierellaceae</taxon>
        <taxon>Linnemannia</taxon>
    </lineage>
</organism>
<name>A0AAD4DIZ1_9FUNG</name>
<evidence type="ECO:0000256" key="2">
    <source>
        <dbReference type="ARBA" id="ARBA00022630"/>
    </source>
</evidence>
<keyword evidence="4" id="KW-0560">Oxidoreductase</keyword>
<evidence type="ECO:0000313" key="7">
    <source>
        <dbReference type="EMBL" id="KAG0279397.1"/>
    </source>
</evidence>